<evidence type="ECO:0000256" key="3">
    <source>
        <dbReference type="ARBA" id="ARBA00022989"/>
    </source>
</evidence>
<evidence type="ECO:0000313" key="7">
    <source>
        <dbReference type="EMBL" id="PTW61312.1"/>
    </source>
</evidence>
<evidence type="ECO:0000313" key="8">
    <source>
        <dbReference type="Proteomes" id="UP000244081"/>
    </source>
</evidence>
<protein>
    <submittedName>
        <fullName evidence="7">Putative RDD family membrane protein YckC</fullName>
    </submittedName>
</protein>
<evidence type="ECO:0000256" key="2">
    <source>
        <dbReference type="ARBA" id="ARBA00022692"/>
    </source>
</evidence>
<feature type="transmembrane region" description="Helical" evidence="5">
    <location>
        <begin position="109"/>
        <end position="135"/>
    </location>
</feature>
<sequence>MSTIETNALYDRDPLEHMALFEGVRTKRIFAFMIDVIAIAILTFMAGIAVFFLGIFTLGLGWLAYAFLWQGVAILYSAFTLGGPFSATPGMRAFGIELRLVDGRRPTPLLAIAHVVLFWVSFTMITPLVLLVSLFSNKKRLLHDIIVDGVVVNSSALARTF</sequence>
<gene>
    <name evidence="7" type="ORF">C8N35_10221</name>
</gene>
<proteinExistence type="predicted"/>
<keyword evidence="2 5" id="KW-0812">Transmembrane</keyword>
<keyword evidence="4 5" id="KW-0472">Membrane</keyword>
<reference evidence="7 8" key="1">
    <citation type="submission" date="2018-04" db="EMBL/GenBank/DDBJ databases">
        <title>Genomic Encyclopedia of Archaeal and Bacterial Type Strains, Phase II (KMG-II): from individual species to whole genera.</title>
        <authorList>
            <person name="Goeker M."/>
        </authorList>
    </citation>
    <scope>NUCLEOTIDE SEQUENCE [LARGE SCALE GENOMIC DNA]</scope>
    <source>
        <strain evidence="7 8">DSM 23382</strain>
    </source>
</reference>
<feature type="domain" description="RDD" evidence="6">
    <location>
        <begin position="26"/>
        <end position="147"/>
    </location>
</feature>
<dbReference type="EMBL" id="QAYG01000002">
    <property type="protein sequence ID" value="PTW61312.1"/>
    <property type="molecule type" value="Genomic_DNA"/>
</dbReference>
<evidence type="ECO:0000259" key="6">
    <source>
        <dbReference type="Pfam" id="PF06271"/>
    </source>
</evidence>
<evidence type="ECO:0000256" key="5">
    <source>
        <dbReference type="SAM" id="Phobius"/>
    </source>
</evidence>
<dbReference type="AlphaFoldDB" id="A0A2T5VC36"/>
<dbReference type="GO" id="GO:0016020">
    <property type="term" value="C:membrane"/>
    <property type="evidence" value="ECO:0007669"/>
    <property type="project" value="UniProtKB-SubCell"/>
</dbReference>
<keyword evidence="3 5" id="KW-1133">Transmembrane helix</keyword>
<organism evidence="7 8">
    <name type="scientific">Breoghania corrubedonensis</name>
    <dbReference type="NCBI Taxonomy" id="665038"/>
    <lineage>
        <taxon>Bacteria</taxon>
        <taxon>Pseudomonadati</taxon>
        <taxon>Pseudomonadota</taxon>
        <taxon>Alphaproteobacteria</taxon>
        <taxon>Hyphomicrobiales</taxon>
        <taxon>Stappiaceae</taxon>
        <taxon>Breoghania</taxon>
    </lineage>
</organism>
<evidence type="ECO:0000256" key="4">
    <source>
        <dbReference type="ARBA" id="ARBA00023136"/>
    </source>
</evidence>
<dbReference type="Proteomes" id="UP000244081">
    <property type="component" value="Unassembled WGS sequence"/>
</dbReference>
<feature type="transmembrane region" description="Helical" evidence="5">
    <location>
        <begin position="62"/>
        <end position="88"/>
    </location>
</feature>
<feature type="transmembrane region" description="Helical" evidence="5">
    <location>
        <begin position="29"/>
        <end position="56"/>
    </location>
</feature>
<dbReference type="OrthoDB" id="7270324at2"/>
<dbReference type="RefSeq" id="WP_107989185.1">
    <property type="nucleotide sequence ID" value="NZ_QAYG01000002.1"/>
</dbReference>
<name>A0A2T5VC36_9HYPH</name>
<accession>A0A2T5VC36</accession>
<dbReference type="Pfam" id="PF06271">
    <property type="entry name" value="RDD"/>
    <property type="match status" value="1"/>
</dbReference>
<evidence type="ECO:0000256" key="1">
    <source>
        <dbReference type="ARBA" id="ARBA00004141"/>
    </source>
</evidence>
<keyword evidence="8" id="KW-1185">Reference proteome</keyword>
<comment type="caution">
    <text evidence="7">The sequence shown here is derived from an EMBL/GenBank/DDBJ whole genome shotgun (WGS) entry which is preliminary data.</text>
</comment>
<dbReference type="InterPro" id="IPR010432">
    <property type="entry name" value="RDD"/>
</dbReference>
<comment type="subcellular location">
    <subcellularLocation>
        <location evidence="1">Membrane</location>
        <topology evidence="1">Multi-pass membrane protein</topology>
    </subcellularLocation>
</comment>